<proteinExistence type="predicted"/>
<dbReference type="Gene3D" id="3.40.50.300">
    <property type="entry name" value="P-loop containing nucleotide triphosphate hydrolases"/>
    <property type="match status" value="1"/>
</dbReference>
<protein>
    <submittedName>
        <fullName evidence="3">FxSxx-COOH system tetratricopeptide repeat protein</fullName>
    </submittedName>
</protein>
<feature type="region of interest" description="Disordered" evidence="1">
    <location>
        <begin position="1"/>
        <end position="48"/>
    </location>
</feature>
<dbReference type="InterPro" id="IPR053137">
    <property type="entry name" value="NLR-like"/>
</dbReference>
<dbReference type="SUPFAM" id="SSF48452">
    <property type="entry name" value="TPR-like"/>
    <property type="match status" value="2"/>
</dbReference>
<dbReference type="PANTHER" id="PTHR46082:SF6">
    <property type="entry name" value="AAA+ ATPASE DOMAIN-CONTAINING PROTEIN-RELATED"/>
    <property type="match status" value="1"/>
</dbReference>
<dbReference type="Proteomes" id="UP001596956">
    <property type="component" value="Unassembled WGS sequence"/>
</dbReference>
<evidence type="ECO:0000313" key="3">
    <source>
        <dbReference type="EMBL" id="MFD0801798.1"/>
    </source>
</evidence>
<organism evidence="3 4">
    <name type="scientific">Streptomonospora algeriensis</name>
    <dbReference type="NCBI Taxonomy" id="995084"/>
    <lineage>
        <taxon>Bacteria</taxon>
        <taxon>Bacillati</taxon>
        <taxon>Actinomycetota</taxon>
        <taxon>Actinomycetes</taxon>
        <taxon>Streptosporangiales</taxon>
        <taxon>Nocardiopsidaceae</taxon>
        <taxon>Streptomonospora</taxon>
    </lineage>
</organism>
<dbReference type="InterPro" id="IPR002182">
    <property type="entry name" value="NB-ARC"/>
</dbReference>
<feature type="non-terminal residue" evidence="3">
    <location>
        <position position="1"/>
    </location>
</feature>
<dbReference type="PANTHER" id="PTHR46082">
    <property type="entry name" value="ATP/GTP-BINDING PROTEIN-RELATED"/>
    <property type="match status" value="1"/>
</dbReference>
<reference evidence="4" key="1">
    <citation type="journal article" date="2019" name="Int. J. Syst. Evol. Microbiol.">
        <title>The Global Catalogue of Microorganisms (GCM) 10K type strain sequencing project: providing services to taxonomists for standard genome sequencing and annotation.</title>
        <authorList>
            <consortium name="The Broad Institute Genomics Platform"/>
            <consortium name="The Broad Institute Genome Sequencing Center for Infectious Disease"/>
            <person name="Wu L."/>
            <person name="Ma J."/>
        </authorList>
    </citation>
    <scope>NUCLEOTIDE SEQUENCE [LARGE SCALE GENOMIC DNA]</scope>
    <source>
        <strain evidence="4">CCUG 63369</strain>
    </source>
</reference>
<evidence type="ECO:0000313" key="4">
    <source>
        <dbReference type="Proteomes" id="UP001596956"/>
    </source>
</evidence>
<dbReference type="Pfam" id="PF13374">
    <property type="entry name" value="TPR_10"/>
    <property type="match status" value="1"/>
</dbReference>
<name>A0ABW3BER7_9ACTN</name>
<sequence length="1373" mass="151483">PSAPASPQRPQRPQRSGQAPDQAQAHLPPEEAGERFGSGAVPARLPSPSALPRQLELARALRPLRQYAPSPNRLAVDEDATAAASAEQGFWSPRLVPLPERMLDAAVVVDTGGSMAVWRRTAAEFAALLQRQGAFRDVRVWRVDTSTSAERPLTLVSEGDASRRPPAELAVGTGRRLVVVLSDCVDRAWSDGRMARLLELWGRHCPVVVAHLLPQRLWYRCAPRIVPVRLEAPRVNAPNTLLRAVPRDVSAPSALGGLPVPVVEIEERWLSTWAQLVSDPALPPLPGAALFTDAPTASRRPQPWRSSPRDRVRAFRSAASPTAFKLACYLAAAPLSLPVMRLVQEAMLPESTGAHLAEVLLSGLVRTAATGADGPSAAASGEPAAISYSYDPEIADTLISYLRRDEAYRVFQRASDALDRHVGSPDDFAGMLAVSPGNADSRAGKAFATVGLRVLRALGGEYSAVAERLSADFPANAALTALPPTTDPHRGPTGSAPAEPPRATADGRAARDPLDDTSRSPYDASGAPVDTPTDRAQPPQPDAAERVGSRPVIMNHVPKPNPNFTGREDLLLNLRGRIKKTTTTLVPFALHGMGGVGKSQAAVEFVHRFRGDYDLVWWIDAEQPEQVRASLVELAERLGLSTVGGTGETVARVLDHLRRGVPYANWLLIFDNAVYSPDTMECVPDPTGDVLITSRDHGWSRISDIVEVDVLHREESVELLTRRAGHVSAEDAEKIAHQLGDLPLALEQAAAWLAQTGMTAAEYLDLLSERQSELLAAETLSGYPGTVLTSLSVSIEEVRRVDPGAAELLMLCAYFSSDPVARRMLLRGGRDLDDPLLSDVLSDRLRFSRTVRTLHRFALATIHPDEEALSIHRLARTLMREMGTPEERSARRRHAQTILTRANPGDPDDRDNWSAIGEIARHVLGSDLVHNPALPARKTVLDVIRLRYVRGDAQASKRLAEFVVDTWREQHGPDDRHTLMACFGLANALRQLSDYACIDLNTDTLQRMRRVLGEEDEQTLLATNSHGADLRRQNRLDQALELDERNHERHVRVFGRDHRATQRVANNLALDLRLHGRFEEARDLDRESLRIRAETYGPTHDRALYSANQLSRDLRATGEYSEALQEIEGVMPTYEATLGRDHPDVIDARLGLAHSLRRMGRLDDAFAQAERCVADAAAEPRLHYESVLAARWVMADVLRLRGEPGRALEYGQEAVRGAEDHFGPEHILTTIYRNNHSIILTHRGEHEESLRVNTEVAERIELWRGRRHAYFLAIEANLASDRYHLGEVQEALRISDVNLRVSVEVRGESHPRTQFCRFNHALDLREAGYAERAEAENDHAYRELVRMFGPDHPEVAGVAAGERQQFDIEPPIM</sequence>
<feature type="compositionally biased region" description="Basic and acidic residues" evidence="1">
    <location>
        <begin position="508"/>
        <end position="518"/>
    </location>
</feature>
<dbReference type="Gene3D" id="1.25.40.10">
    <property type="entry name" value="Tetratricopeptide repeat domain"/>
    <property type="match status" value="2"/>
</dbReference>
<accession>A0ABW3BER7</accession>
<comment type="caution">
    <text evidence="3">The sequence shown here is derived from an EMBL/GenBank/DDBJ whole genome shotgun (WGS) entry which is preliminary data.</text>
</comment>
<dbReference type="InterPro" id="IPR047738">
    <property type="entry name" value="SAV_2336-like_N"/>
</dbReference>
<dbReference type="NCBIfam" id="NF040586">
    <property type="entry name" value="FxSxx_TPR"/>
    <property type="match status" value="1"/>
</dbReference>
<feature type="region of interest" description="Disordered" evidence="1">
    <location>
        <begin position="479"/>
        <end position="547"/>
    </location>
</feature>
<evidence type="ECO:0000256" key="1">
    <source>
        <dbReference type="SAM" id="MobiDB-lite"/>
    </source>
</evidence>
<dbReference type="Pfam" id="PF13424">
    <property type="entry name" value="TPR_12"/>
    <property type="match status" value="2"/>
</dbReference>
<dbReference type="SUPFAM" id="SSF52540">
    <property type="entry name" value="P-loop containing nucleoside triphosphate hydrolases"/>
    <property type="match status" value="1"/>
</dbReference>
<dbReference type="Pfam" id="PF00931">
    <property type="entry name" value="NB-ARC"/>
    <property type="match status" value="1"/>
</dbReference>
<dbReference type="EMBL" id="JBHTHR010000299">
    <property type="protein sequence ID" value="MFD0801798.1"/>
    <property type="molecule type" value="Genomic_DNA"/>
</dbReference>
<gene>
    <name evidence="3" type="primary">fxsT</name>
    <name evidence="3" type="ORF">ACFQZU_10775</name>
</gene>
<dbReference type="NCBIfam" id="NF041121">
    <property type="entry name" value="SAV_2336_NTERM"/>
    <property type="match status" value="1"/>
</dbReference>
<dbReference type="InterPro" id="IPR027417">
    <property type="entry name" value="P-loop_NTPase"/>
</dbReference>
<dbReference type="InterPro" id="IPR011990">
    <property type="entry name" value="TPR-like_helical_dom_sf"/>
</dbReference>
<feature type="compositionally biased region" description="Low complexity" evidence="1">
    <location>
        <begin position="1"/>
        <end position="20"/>
    </location>
</feature>
<evidence type="ECO:0000259" key="2">
    <source>
        <dbReference type="Pfam" id="PF00931"/>
    </source>
</evidence>
<feature type="domain" description="NB-ARC" evidence="2">
    <location>
        <begin position="588"/>
        <end position="726"/>
    </location>
</feature>
<keyword evidence="4" id="KW-1185">Reference proteome</keyword>